<organism evidence="3 4">
    <name type="scientific">Microbacterium terregens</name>
    <dbReference type="NCBI Taxonomy" id="69363"/>
    <lineage>
        <taxon>Bacteria</taxon>
        <taxon>Bacillati</taxon>
        <taxon>Actinomycetota</taxon>
        <taxon>Actinomycetes</taxon>
        <taxon>Micrococcales</taxon>
        <taxon>Microbacteriaceae</taxon>
        <taxon>Microbacterium</taxon>
    </lineage>
</organism>
<keyword evidence="4" id="KW-1185">Reference proteome</keyword>
<dbReference type="Pfam" id="PF11298">
    <property type="entry name" value="DUF3099"/>
    <property type="match status" value="1"/>
</dbReference>
<dbReference type="Proteomes" id="UP001589611">
    <property type="component" value="Unassembled WGS sequence"/>
</dbReference>
<feature type="region of interest" description="Disordered" evidence="1">
    <location>
        <begin position="1"/>
        <end position="24"/>
    </location>
</feature>
<keyword evidence="2" id="KW-0812">Transmembrane</keyword>
<gene>
    <name evidence="3" type="ORF">ACFFPJ_10990</name>
</gene>
<evidence type="ECO:0000313" key="3">
    <source>
        <dbReference type="EMBL" id="MFB9646325.1"/>
    </source>
</evidence>
<evidence type="ECO:0000256" key="1">
    <source>
        <dbReference type="SAM" id="MobiDB-lite"/>
    </source>
</evidence>
<feature type="compositionally biased region" description="Polar residues" evidence="1">
    <location>
        <begin position="1"/>
        <end position="12"/>
    </location>
</feature>
<reference evidence="3 4" key="1">
    <citation type="submission" date="2024-09" db="EMBL/GenBank/DDBJ databases">
        <authorList>
            <person name="Sun Q."/>
            <person name="Mori K."/>
        </authorList>
    </citation>
    <scope>NUCLEOTIDE SEQUENCE [LARGE SCALE GENOMIC DNA]</scope>
    <source>
        <strain evidence="3 4">JCM 1342</strain>
    </source>
</reference>
<feature type="transmembrane region" description="Helical" evidence="2">
    <location>
        <begin position="51"/>
        <end position="72"/>
    </location>
</feature>
<evidence type="ECO:0000256" key="2">
    <source>
        <dbReference type="SAM" id="Phobius"/>
    </source>
</evidence>
<name>A0ABV5T137_9MICO</name>
<feature type="transmembrane region" description="Helical" evidence="2">
    <location>
        <begin position="28"/>
        <end position="45"/>
    </location>
</feature>
<keyword evidence="2" id="KW-0472">Membrane</keyword>
<proteinExistence type="predicted"/>
<protein>
    <submittedName>
        <fullName evidence="3">DUF3099 domain-containing protein</fullName>
    </submittedName>
</protein>
<evidence type="ECO:0000313" key="4">
    <source>
        <dbReference type="Proteomes" id="UP001589611"/>
    </source>
</evidence>
<accession>A0ABV5T137</accession>
<dbReference type="RefSeq" id="WP_344713145.1">
    <property type="nucleotide sequence ID" value="NZ_BAAAWH010000001.1"/>
</dbReference>
<sequence length="124" mass="13389">MKSSSRPQSATSLPRAPRDDESRRSSRYLLLMGIRIACFILMVIITPYGWYTWVLGAAAIVLPYIAVVLANVSANVRRTEAENPERALPAAPSAPIVPGGEVPVVQIEETRAVESPREGSDGDA</sequence>
<keyword evidence="2" id="KW-1133">Transmembrane helix</keyword>
<dbReference type="EMBL" id="JBHMBE010000003">
    <property type="protein sequence ID" value="MFB9646325.1"/>
    <property type="molecule type" value="Genomic_DNA"/>
</dbReference>
<comment type="caution">
    <text evidence="3">The sequence shown here is derived from an EMBL/GenBank/DDBJ whole genome shotgun (WGS) entry which is preliminary data.</text>
</comment>
<dbReference type="InterPro" id="IPR021449">
    <property type="entry name" value="DUF3099"/>
</dbReference>